<protein>
    <recommendedName>
        <fullName evidence="6">Protein BatD</fullName>
    </recommendedName>
</protein>
<proteinExistence type="predicted"/>
<evidence type="ECO:0000256" key="3">
    <source>
        <dbReference type="SAM" id="SignalP"/>
    </source>
</evidence>
<feature type="chain" id="PRO_5045379927" description="Protein BatD" evidence="3">
    <location>
        <begin position="19"/>
        <end position="314"/>
    </location>
</feature>
<comment type="caution">
    <text evidence="4">The sequence shown here is derived from an EMBL/GenBank/DDBJ whole genome shotgun (WGS) entry which is preliminary data.</text>
</comment>
<keyword evidence="3" id="KW-0732">Signal</keyword>
<evidence type="ECO:0000313" key="4">
    <source>
        <dbReference type="EMBL" id="MFD2566807.1"/>
    </source>
</evidence>
<keyword evidence="2" id="KW-0812">Transmembrane</keyword>
<evidence type="ECO:0000256" key="2">
    <source>
        <dbReference type="SAM" id="Phobius"/>
    </source>
</evidence>
<name>A0ABW5LQY4_9FLAO</name>
<feature type="signal peptide" evidence="3">
    <location>
        <begin position="1"/>
        <end position="18"/>
    </location>
</feature>
<feature type="transmembrane region" description="Helical" evidence="2">
    <location>
        <begin position="139"/>
        <end position="160"/>
    </location>
</feature>
<evidence type="ECO:0008006" key="6">
    <source>
        <dbReference type="Google" id="ProtNLM"/>
    </source>
</evidence>
<dbReference type="Proteomes" id="UP001597508">
    <property type="component" value="Unassembled WGS sequence"/>
</dbReference>
<keyword evidence="2" id="KW-0472">Membrane</keyword>
<gene>
    <name evidence="4" type="ORF">ACFSRZ_05460</name>
</gene>
<feature type="coiled-coil region" evidence="1">
    <location>
        <begin position="245"/>
        <end position="294"/>
    </location>
</feature>
<dbReference type="EMBL" id="JBHULH010000002">
    <property type="protein sequence ID" value="MFD2566807.1"/>
    <property type="molecule type" value="Genomic_DNA"/>
</dbReference>
<organism evidence="4 5">
    <name type="scientific">Pseudotenacibaculum haliotis</name>
    <dbReference type="NCBI Taxonomy" id="1862138"/>
    <lineage>
        <taxon>Bacteria</taxon>
        <taxon>Pseudomonadati</taxon>
        <taxon>Bacteroidota</taxon>
        <taxon>Flavobacteriia</taxon>
        <taxon>Flavobacteriales</taxon>
        <taxon>Flavobacteriaceae</taxon>
        <taxon>Pseudotenacibaculum</taxon>
    </lineage>
</organism>
<sequence length="314" mass="36343">MKIRILLFFLFLSTVTLAQQVKVEVDTTNIRIGEQFHFKISVSDTANVIIPKLENLKGLEVVEDYKIDTIKNNLIKKYLLTGFDSGAYYIPSQQIFIRNRAHITDSILINVATVAIDTTKQKMFPIKAIKSEPYTFDDFLPYLIWVILGILLIGGLIYYLKTRKKEEISEEEIIAALPPFEEAIERLHKLDEKLLWQNNEVKKYYSELTEIIRSYIEKELKIPALESTTDELIDTLADFNDAKTIETSRDAIKKLKELLQEADLVKFAKSKPLSHEIEEDRKDAENVLENLKAKPVIEEVETETKTEEKEDELE</sequence>
<evidence type="ECO:0000256" key="1">
    <source>
        <dbReference type="SAM" id="Coils"/>
    </source>
</evidence>
<keyword evidence="5" id="KW-1185">Reference proteome</keyword>
<evidence type="ECO:0000313" key="5">
    <source>
        <dbReference type="Proteomes" id="UP001597508"/>
    </source>
</evidence>
<reference evidence="5" key="1">
    <citation type="journal article" date="2019" name="Int. J. Syst. Evol. Microbiol.">
        <title>The Global Catalogue of Microorganisms (GCM) 10K type strain sequencing project: providing services to taxonomists for standard genome sequencing and annotation.</title>
        <authorList>
            <consortium name="The Broad Institute Genomics Platform"/>
            <consortium name="The Broad Institute Genome Sequencing Center for Infectious Disease"/>
            <person name="Wu L."/>
            <person name="Ma J."/>
        </authorList>
    </citation>
    <scope>NUCLEOTIDE SEQUENCE [LARGE SCALE GENOMIC DNA]</scope>
    <source>
        <strain evidence="5">KCTC 52127</strain>
    </source>
</reference>
<dbReference type="RefSeq" id="WP_379665519.1">
    <property type="nucleotide sequence ID" value="NZ_JBHULH010000002.1"/>
</dbReference>
<keyword evidence="1" id="KW-0175">Coiled coil</keyword>
<accession>A0ABW5LQY4</accession>
<keyword evidence="2" id="KW-1133">Transmembrane helix</keyword>